<sequence>MHVPGTFNSFFLGGFECSTHRRFDNRRLDLIQATGHDRFAKADFARLRTHRIQAARDGVRWHLIETRPGFFDWSSLLPQVKAAREEGVQIVWDLCHYGWPDDIDIWYPGFVERFERFTKAVATFMRDEGIEVPFYCPVNEISFWAWGGGDTGQFNPKGVKRGAELKHQLIRASIAAIEAIRGVAPKARFVQADPLINVIPASGRAADREAAEAYRQSQFEAWDMLCGKAWPGLGGKAEYLDIVGLNFYSDNQWFNGGKTVFRDDPLYRPLRGMLAEVYARYQRPLMIAETGAEGEARPSWLAYVCEEVRNAMTQDIPVEGICLYPILDYPGWNDERLCEVGLYGYADLQGHRAIYSPLAEELERQQAQFAAMAEGQAS</sequence>
<evidence type="ECO:0000313" key="2">
    <source>
        <dbReference type="EMBL" id="SPZ06397.1"/>
    </source>
</evidence>
<proteinExistence type="predicted"/>
<dbReference type="InterPro" id="IPR001360">
    <property type="entry name" value="Glyco_hydro_1"/>
</dbReference>
<dbReference type="Proteomes" id="UP000626180">
    <property type="component" value="Unassembled WGS sequence"/>
</dbReference>
<dbReference type="SUPFAM" id="SSF51445">
    <property type="entry name" value="(Trans)glycosidases"/>
    <property type="match status" value="1"/>
</dbReference>
<protein>
    <submittedName>
        <fullName evidence="2">Beta-glucosidase/6-phospho-beta-glucosidase/beta-galactosidase</fullName>
    </submittedName>
    <submittedName>
        <fullName evidence="1">Family 1 glycosylhydrolase</fullName>
    </submittedName>
</protein>
<organism evidence="2 3">
    <name type="scientific">Pseudomonas luteola</name>
    <dbReference type="NCBI Taxonomy" id="47886"/>
    <lineage>
        <taxon>Bacteria</taxon>
        <taxon>Pseudomonadati</taxon>
        <taxon>Pseudomonadota</taxon>
        <taxon>Gammaproteobacteria</taxon>
        <taxon>Pseudomonadales</taxon>
        <taxon>Pseudomonadaceae</taxon>
        <taxon>Pseudomonas</taxon>
    </lineage>
</organism>
<dbReference type="Gene3D" id="3.20.20.80">
    <property type="entry name" value="Glycosidases"/>
    <property type="match status" value="1"/>
</dbReference>
<evidence type="ECO:0000313" key="4">
    <source>
        <dbReference type="Proteomes" id="UP000626180"/>
    </source>
</evidence>
<name>A0A2X2CE48_PSELU</name>
<keyword evidence="4" id="KW-1185">Reference proteome</keyword>
<evidence type="ECO:0000313" key="1">
    <source>
        <dbReference type="EMBL" id="MBF8643597.1"/>
    </source>
</evidence>
<dbReference type="AlphaFoldDB" id="A0A2X2CE48"/>
<evidence type="ECO:0000313" key="3">
    <source>
        <dbReference type="Proteomes" id="UP000250443"/>
    </source>
</evidence>
<reference evidence="2 3" key="1">
    <citation type="submission" date="2018-06" db="EMBL/GenBank/DDBJ databases">
        <authorList>
            <consortium name="Pathogen Informatics"/>
            <person name="Doyle S."/>
        </authorList>
    </citation>
    <scope>NUCLEOTIDE SEQUENCE [LARGE SCALE GENOMIC DNA]</scope>
    <source>
        <strain evidence="2 3">NCTC11842</strain>
    </source>
</reference>
<accession>A0A2X2CE48</accession>
<dbReference type="GO" id="GO:0005975">
    <property type="term" value="P:carbohydrate metabolic process"/>
    <property type="evidence" value="ECO:0007669"/>
    <property type="project" value="InterPro"/>
</dbReference>
<dbReference type="Proteomes" id="UP000250443">
    <property type="component" value="Unassembled WGS sequence"/>
</dbReference>
<dbReference type="EMBL" id="JADMCD010000019">
    <property type="protein sequence ID" value="MBF8643597.1"/>
    <property type="molecule type" value="Genomic_DNA"/>
</dbReference>
<gene>
    <name evidence="1" type="ORF">IRZ65_23325</name>
    <name evidence="2" type="ORF">NCTC11842_02270</name>
</gene>
<reference evidence="1 4" key="2">
    <citation type="submission" date="2020-10" db="EMBL/GenBank/DDBJ databases">
        <title>Genome sequences of Pseudomonas isolates.</title>
        <authorList>
            <person name="Wessels L."/>
            <person name="Reich F."/>
            <person name="Hammerl J."/>
        </authorList>
    </citation>
    <scope>NUCLEOTIDE SEQUENCE [LARGE SCALE GENOMIC DNA]</scope>
    <source>
        <strain evidence="1 4">20-MO00624-0</strain>
    </source>
</reference>
<dbReference type="RefSeq" id="WP_073450724.1">
    <property type="nucleotide sequence ID" value="NZ_CP069262.1"/>
</dbReference>
<dbReference type="Pfam" id="PF00232">
    <property type="entry name" value="Glyco_hydro_1"/>
    <property type="match status" value="1"/>
</dbReference>
<dbReference type="InterPro" id="IPR017853">
    <property type="entry name" value="GH"/>
</dbReference>
<dbReference type="EMBL" id="UAUF01000011">
    <property type="protein sequence ID" value="SPZ06397.1"/>
    <property type="molecule type" value="Genomic_DNA"/>
</dbReference>
<dbReference type="GO" id="GO:0004553">
    <property type="term" value="F:hydrolase activity, hydrolyzing O-glycosyl compounds"/>
    <property type="evidence" value="ECO:0007669"/>
    <property type="project" value="InterPro"/>
</dbReference>